<dbReference type="eggNOG" id="arCOG00014">
    <property type="taxonomic scope" value="Archaea"/>
</dbReference>
<dbReference type="InterPro" id="IPR011611">
    <property type="entry name" value="PfkB_dom"/>
</dbReference>
<evidence type="ECO:0000256" key="1">
    <source>
        <dbReference type="ARBA" id="ARBA00010688"/>
    </source>
</evidence>
<sequence>MYDVFCYGAISLDISGRLERPVHEYEQATAIDYHMSPGGDAALVAMMLSSLGLEVTLAGSPVGEDPIGEQVVKSLEKEGVKVVVPRIGKTAITAIVLDRDKRSAITFHDVTPEEKIPIPDDALRASRYAYVDGCFGRNSAIIAKVARANGIEAQLNLDLPSIQNIGLFSTTIASETVSRHISADPEEAARKMFSMNKGTAIVTLGENGCVCYSGKAIRVPAFKVEEVDTTGAGAAFAAGFIYAGLMGEPLEARLEFASAAGAIKAMARGSYVKLSEKGIADFIHSHIK</sequence>
<dbReference type="RefSeq" id="WP_014406159.1">
    <property type="nucleotide sequence ID" value="NC_017034.1"/>
</dbReference>
<evidence type="ECO:0000259" key="4">
    <source>
        <dbReference type="Pfam" id="PF00294"/>
    </source>
</evidence>
<dbReference type="STRING" id="1041930.Mtc_1576"/>
<dbReference type="Proteomes" id="UP000005233">
    <property type="component" value="Chromosome"/>
</dbReference>
<dbReference type="GO" id="GO:0004747">
    <property type="term" value="F:ribokinase activity"/>
    <property type="evidence" value="ECO:0007669"/>
    <property type="project" value="UniProtKB-EC"/>
</dbReference>
<dbReference type="OrthoDB" id="147805at2157"/>
<dbReference type="Gene3D" id="3.40.1190.20">
    <property type="match status" value="1"/>
</dbReference>
<dbReference type="GeneID" id="11971714"/>
<dbReference type="PANTHER" id="PTHR10584">
    <property type="entry name" value="SUGAR KINASE"/>
    <property type="match status" value="1"/>
</dbReference>
<organism evidence="5 6">
    <name type="scientific">Methanocella conradii (strain DSM 24694 / JCM 17849 / CGMCC 1.5162 / HZ254)</name>
    <dbReference type="NCBI Taxonomy" id="1041930"/>
    <lineage>
        <taxon>Archaea</taxon>
        <taxon>Methanobacteriati</taxon>
        <taxon>Methanobacteriota</taxon>
        <taxon>Stenosarchaea group</taxon>
        <taxon>Methanomicrobia</taxon>
        <taxon>Methanocellales</taxon>
        <taxon>Methanocellaceae</taxon>
        <taxon>Methanocella</taxon>
    </lineage>
</organism>
<dbReference type="KEGG" id="mez:Mtc_1576"/>
<evidence type="ECO:0000313" key="6">
    <source>
        <dbReference type="Proteomes" id="UP000005233"/>
    </source>
</evidence>
<proteinExistence type="inferred from homology"/>
<evidence type="ECO:0000256" key="3">
    <source>
        <dbReference type="ARBA" id="ARBA00022777"/>
    </source>
</evidence>
<dbReference type="InterPro" id="IPR029056">
    <property type="entry name" value="Ribokinase-like"/>
</dbReference>
<comment type="similarity">
    <text evidence="1">Belongs to the carbohydrate kinase PfkB family.</text>
</comment>
<evidence type="ECO:0000313" key="5">
    <source>
        <dbReference type="EMBL" id="AFD00328.1"/>
    </source>
</evidence>
<protein>
    <submittedName>
        <fullName evidence="5">Carbohydrate kinase, pfkB family</fullName>
        <ecNumber evidence="5">2.7.1.15</ecNumber>
    </submittedName>
</protein>
<dbReference type="EMBL" id="CP003243">
    <property type="protein sequence ID" value="AFD00328.1"/>
    <property type="molecule type" value="Genomic_DNA"/>
</dbReference>
<reference evidence="5 6" key="1">
    <citation type="journal article" date="2012" name="J. Bacteriol.">
        <title>Complete genome sequence of a thermophilic methanogen, Methanocella conradii HZ254, isolated from Chinese rice field soil.</title>
        <authorList>
            <person name="Lu Z."/>
            <person name="Lu Y."/>
        </authorList>
    </citation>
    <scope>NUCLEOTIDE SEQUENCE [LARGE SCALE GENOMIC DNA]</scope>
    <source>
        <strain evidence="6">DSM 24694 / JCM 17849 / CGMCC 1.5162 / HZ254</strain>
    </source>
</reference>
<dbReference type="PANTHER" id="PTHR10584:SF166">
    <property type="entry name" value="RIBOKINASE"/>
    <property type="match status" value="1"/>
</dbReference>
<dbReference type="AlphaFoldDB" id="H8I777"/>
<accession>H8I777</accession>
<keyword evidence="6" id="KW-1185">Reference proteome</keyword>
<feature type="domain" description="Carbohydrate kinase PfkB" evidence="4">
    <location>
        <begin position="3"/>
        <end position="272"/>
    </location>
</feature>
<evidence type="ECO:0000256" key="2">
    <source>
        <dbReference type="ARBA" id="ARBA00022679"/>
    </source>
</evidence>
<dbReference type="EC" id="2.7.1.15" evidence="5"/>
<dbReference type="HOGENOM" id="CLU_027634_6_0_2"/>
<dbReference type="SUPFAM" id="SSF53613">
    <property type="entry name" value="Ribokinase-like"/>
    <property type="match status" value="1"/>
</dbReference>
<keyword evidence="3 5" id="KW-0418">Kinase</keyword>
<name>H8I777_METCZ</name>
<gene>
    <name evidence="5" type="primary">pfkB-2</name>
    <name evidence="5" type="ordered locus">Mtc_1576</name>
</gene>
<keyword evidence="2 5" id="KW-0808">Transferase</keyword>
<dbReference type="Pfam" id="PF00294">
    <property type="entry name" value="PfkB"/>
    <property type="match status" value="1"/>
</dbReference>